<feature type="compositionally biased region" description="Basic and acidic residues" evidence="1">
    <location>
        <begin position="215"/>
        <end position="232"/>
    </location>
</feature>
<dbReference type="Proteomes" id="UP000053424">
    <property type="component" value="Unassembled WGS sequence"/>
</dbReference>
<evidence type="ECO:0000313" key="5">
    <source>
        <dbReference type="Proteomes" id="UP000053424"/>
    </source>
</evidence>
<keyword evidence="2" id="KW-0472">Membrane</keyword>
<evidence type="ECO:0000256" key="2">
    <source>
        <dbReference type="SAM" id="Phobius"/>
    </source>
</evidence>
<keyword evidence="2" id="KW-0812">Transmembrane</keyword>
<dbReference type="Pfam" id="PF20152">
    <property type="entry name" value="DUF6534"/>
    <property type="match status" value="1"/>
</dbReference>
<feature type="transmembrane region" description="Helical" evidence="2">
    <location>
        <begin position="49"/>
        <end position="69"/>
    </location>
</feature>
<name>A0A0C3CD33_HEBCY</name>
<feature type="region of interest" description="Disordered" evidence="1">
    <location>
        <begin position="186"/>
        <end position="246"/>
    </location>
</feature>
<feature type="compositionally biased region" description="Polar residues" evidence="1">
    <location>
        <begin position="199"/>
        <end position="211"/>
    </location>
</feature>
<feature type="domain" description="DUF6534" evidence="3">
    <location>
        <begin position="55"/>
        <end position="140"/>
    </location>
</feature>
<organism evidence="4 5">
    <name type="scientific">Hebeloma cylindrosporum</name>
    <dbReference type="NCBI Taxonomy" id="76867"/>
    <lineage>
        <taxon>Eukaryota</taxon>
        <taxon>Fungi</taxon>
        <taxon>Dikarya</taxon>
        <taxon>Basidiomycota</taxon>
        <taxon>Agaricomycotina</taxon>
        <taxon>Agaricomycetes</taxon>
        <taxon>Agaricomycetidae</taxon>
        <taxon>Agaricales</taxon>
        <taxon>Agaricineae</taxon>
        <taxon>Hymenogastraceae</taxon>
        <taxon>Hebeloma</taxon>
    </lineage>
</organism>
<sequence length="246" mass="26935">MAKDIRIPFVIILLSTTQLAGGITTGVLGRRAVRFSRFFDMEALITTGIWNGAGALCDLIIACCMIYFYSSRNSIWKLKPTRVPVSVKMLVQSGSLLAVIAIINTAFCFLTHGETFFESSAAILGNTYANTLLAVFNSRVRFLRPSEFVDISETDHASTYNNSHTGVPVRTELMFALPTIAAGDADTGTHVDTDGFETGVQTRRSTDTGTVVSEDLERWNEDRRYDTSKEEGGTSNPRSSIELAPV</sequence>
<evidence type="ECO:0000313" key="4">
    <source>
        <dbReference type="EMBL" id="KIM41531.1"/>
    </source>
</evidence>
<dbReference type="InterPro" id="IPR045339">
    <property type="entry name" value="DUF6534"/>
</dbReference>
<evidence type="ECO:0000256" key="1">
    <source>
        <dbReference type="SAM" id="MobiDB-lite"/>
    </source>
</evidence>
<proteinExistence type="predicted"/>
<dbReference type="AlphaFoldDB" id="A0A0C3CD33"/>
<feature type="transmembrane region" description="Helical" evidence="2">
    <location>
        <begin position="90"/>
        <end position="113"/>
    </location>
</feature>
<reference evidence="4 5" key="1">
    <citation type="submission" date="2014-04" db="EMBL/GenBank/DDBJ databases">
        <authorList>
            <consortium name="DOE Joint Genome Institute"/>
            <person name="Kuo A."/>
            <person name="Gay G."/>
            <person name="Dore J."/>
            <person name="Kohler A."/>
            <person name="Nagy L.G."/>
            <person name="Floudas D."/>
            <person name="Copeland A."/>
            <person name="Barry K.W."/>
            <person name="Cichocki N."/>
            <person name="Veneault-Fourrey C."/>
            <person name="LaButti K."/>
            <person name="Lindquist E.A."/>
            <person name="Lipzen A."/>
            <person name="Lundell T."/>
            <person name="Morin E."/>
            <person name="Murat C."/>
            <person name="Sun H."/>
            <person name="Tunlid A."/>
            <person name="Henrissat B."/>
            <person name="Grigoriev I.V."/>
            <person name="Hibbett D.S."/>
            <person name="Martin F."/>
            <person name="Nordberg H.P."/>
            <person name="Cantor M.N."/>
            <person name="Hua S.X."/>
        </authorList>
    </citation>
    <scope>NUCLEOTIDE SEQUENCE [LARGE SCALE GENOMIC DNA]</scope>
    <source>
        <strain evidence="5">h7</strain>
    </source>
</reference>
<dbReference type="OrthoDB" id="3262409at2759"/>
<dbReference type="PANTHER" id="PTHR40465:SF1">
    <property type="entry name" value="DUF6534 DOMAIN-CONTAINING PROTEIN"/>
    <property type="match status" value="1"/>
</dbReference>
<gene>
    <name evidence="4" type="ORF">M413DRAFT_150640</name>
</gene>
<protein>
    <recommendedName>
        <fullName evidence="3">DUF6534 domain-containing protein</fullName>
    </recommendedName>
</protein>
<dbReference type="PANTHER" id="PTHR40465">
    <property type="entry name" value="CHROMOSOME 1, WHOLE GENOME SHOTGUN SEQUENCE"/>
    <property type="match status" value="1"/>
</dbReference>
<feature type="transmembrane region" description="Helical" evidence="2">
    <location>
        <begin position="7"/>
        <end position="29"/>
    </location>
</feature>
<evidence type="ECO:0000259" key="3">
    <source>
        <dbReference type="Pfam" id="PF20152"/>
    </source>
</evidence>
<accession>A0A0C3CD33</accession>
<reference evidence="5" key="2">
    <citation type="submission" date="2015-01" db="EMBL/GenBank/DDBJ databases">
        <title>Evolutionary Origins and Diversification of the Mycorrhizal Mutualists.</title>
        <authorList>
            <consortium name="DOE Joint Genome Institute"/>
            <consortium name="Mycorrhizal Genomics Consortium"/>
            <person name="Kohler A."/>
            <person name="Kuo A."/>
            <person name="Nagy L.G."/>
            <person name="Floudas D."/>
            <person name="Copeland A."/>
            <person name="Barry K.W."/>
            <person name="Cichocki N."/>
            <person name="Veneault-Fourrey C."/>
            <person name="LaButti K."/>
            <person name="Lindquist E.A."/>
            <person name="Lipzen A."/>
            <person name="Lundell T."/>
            <person name="Morin E."/>
            <person name="Murat C."/>
            <person name="Riley R."/>
            <person name="Ohm R."/>
            <person name="Sun H."/>
            <person name="Tunlid A."/>
            <person name="Henrissat B."/>
            <person name="Grigoriev I.V."/>
            <person name="Hibbett D.S."/>
            <person name="Martin F."/>
        </authorList>
    </citation>
    <scope>NUCLEOTIDE SEQUENCE [LARGE SCALE GENOMIC DNA]</scope>
    <source>
        <strain evidence="5">h7</strain>
    </source>
</reference>
<keyword evidence="5" id="KW-1185">Reference proteome</keyword>
<dbReference type="HOGENOM" id="CLU_1129168_0_0_1"/>
<dbReference type="EMBL" id="KN831780">
    <property type="protein sequence ID" value="KIM41531.1"/>
    <property type="molecule type" value="Genomic_DNA"/>
</dbReference>
<keyword evidence="2" id="KW-1133">Transmembrane helix</keyword>